<reference evidence="9 10" key="1">
    <citation type="submission" date="2019-05" db="EMBL/GenBank/DDBJ databases">
        <title>A Chromosome-scale Meerkat (S. suricatta) Genome Assembly.</title>
        <authorList>
            <person name="Dudchenko O."/>
            <person name="Lieberman Aiden E."/>
            <person name="Tung J."/>
            <person name="Barreiro L.B."/>
            <person name="Clutton-Brock T.H."/>
        </authorList>
    </citation>
    <scope>NUCLEOTIDE SEQUENCE [LARGE SCALE GENOMIC DNA]</scope>
</reference>
<evidence type="ECO:0000256" key="7">
    <source>
        <dbReference type="ARBA" id="ARBA00079289"/>
    </source>
</evidence>
<dbReference type="GO" id="GO:0030492">
    <property type="term" value="F:hemoglobin binding"/>
    <property type="evidence" value="ECO:0007669"/>
    <property type="project" value="InterPro"/>
</dbReference>
<dbReference type="AlphaFoldDB" id="A0A673V097"/>
<evidence type="ECO:0000313" key="10">
    <source>
        <dbReference type="Proteomes" id="UP000472268"/>
    </source>
</evidence>
<name>A0A673V097_SURSU</name>
<dbReference type="Proteomes" id="UP000472268">
    <property type="component" value="Chromosome 8"/>
</dbReference>
<evidence type="ECO:0000256" key="6">
    <source>
        <dbReference type="ARBA" id="ARBA00072174"/>
    </source>
</evidence>
<dbReference type="FunFam" id="1.20.58.420:FF:000002">
    <property type="entry name" value="Alpha-hemoglobin-stabilizing protein"/>
    <property type="match status" value="1"/>
</dbReference>
<keyword evidence="3" id="KW-0143">Chaperone</keyword>
<feature type="region of interest" description="Disordered" evidence="8">
    <location>
        <begin position="1"/>
        <end position="77"/>
    </location>
</feature>
<dbReference type="InterPro" id="IPR015317">
    <property type="entry name" value="A_Hb_stabilising_prot"/>
</dbReference>
<dbReference type="InterPro" id="IPR036468">
    <property type="entry name" value="AHSP_sf"/>
</dbReference>
<dbReference type="PANTHER" id="PTHR15914">
    <property type="entry name" value="ALPHA-HEMOGLOBIN-STABILIZING PROTEIN"/>
    <property type="match status" value="1"/>
</dbReference>
<evidence type="ECO:0000256" key="8">
    <source>
        <dbReference type="SAM" id="MobiDB-lite"/>
    </source>
</evidence>
<gene>
    <name evidence="9" type="primary">AHSP</name>
</gene>
<dbReference type="PANTHER" id="PTHR15914:SF0">
    <property type="entry name" value="ALPHA-HEMOGLOBIN-STABILIZING PROTEIN"/>
    <property type="match status" value="1"/>
</dbReference>
<evidence type="ECO:0000256" key="3">
    <source>
        <dbReference type="ARBA" id="ARBA00023186"/>
    </source>
</evidence>
<evidence type="ECO:0000256" key="1">
    <source>
        <dbReference type="ARBA" id="ARBA00004496"/>
    </source>
</evidence>
<evidence type="ECO:0000313" key="9">
    <source>
        <dbReference type="Ensembl" id="ENSSSUP00005026915.1"/>
    </source>
</evidence>
<dbReference type="SUPFAM" id="SSF109751">
    <property type="entry name" value="Alpha-hemoglobin stabilizing protein AHSP"/>
    <property type="match status" value="1"/>
</dbReference>
<dbReference type="GO" id="GO:0030218">
    <property type="term" value="P:erythrocyte differentiation"/>
    <property type="evidence" value="ECO:0007669"/>
    <property type="project" value="InterPro"/>
</dbReference>
<reference evidence="9" key="3">
    <citation type="submission" date="2025-09" db="UniProtKB">
        <authorList>
            <consortium name="Ensembl"/>
        </authorList>
    </citation>
    <scope>IDENTIFICATION</scope>
</reference>
<dbReference type="Gene3D" id="1.20.58.420">
    <property type="entry name" value="AHSP"/>
    <property type="match status" value="1"/>
</dbReference>
<evidence type="ECO:0000256" key="4">
    <source>
        <dbReference type="ARBA" id="ARBA00061424"/>
    </source>
</evidence>
<dbReference type="Pfam" id="PF09236">
    <property type="entry name" value="AHSP"/>
    <property type="match status" value="1"/>
</dbReference>
<keyword evidence="10" id="KW-1185">Reference proteome</keyword>
<dbReference type="GO" id="GO:0006457">
    <property type="term" value="P:protein folding"/>
    <property type="evidence" value="ECO:0007669"/>
    <property type="project" value="InterPro"/>
</dbReference>
<comment type="similarity">
    <text evidence="4">Belongs to the AHSP family.</text>
</comment>
<organism evidence="9 10">
    <name type="scientific">Suricata suricatta</name>
    <name type="common">Meerkat</name>
    <dbReference type="NCBI Taxonomy" id="37032"/>
    <lineage>
        <taxon>Eukaryota</taxon>
        <taxon>Metazoa</taxon>
        <taxon>Chordata</taxon>
        <taxon>Craniata</taxon>
        <taxon>Vertebrata</taxon>
        <taxon>Euteleostomi</taxon>
        <taxon>Mammalia</taxon>
        <taxon>Eutheria</taxon>
        <taxon>Laurasiatheria</taxon>
        <taxon>Carnivora</taxon>
        <taxon>Feliformia</taxon>
        <taxon>Herpestidae</taxon>
        <taxon>Suricata</taxon>
    </lineage>
</organism>
<dbReference type="GO" id="GO:0005737">
    <property type="term" value="C:cytoplasm"/>
    <property type="evidence" value="ECO:0007669"/>
    <property type="project" value="UniProtKB-SubCell"/>
</dbReference>
<evidence type="ECO:0000256" key="2">
    <source>
        <dbReference type="ARBA" id="ARBA00022490"/>
    </source>
</evidence>
<dbReference type="GO" id="GO:0050821">
    <property type="term" value="P:protein stabilization"/>
    <property type="evidence" value="ECO:0007669"/>
    <property type="project" value="InterPro"/>
</dbReference>
<proteinExistence type="inferred from homology"/>
<accession>A0A673V097</accession>
<reference evidence="9" key="2">
    <citation type="submission" date="2025-08" db="UniProtKB">
        <authorList>
            <consortium name="Ensembl"/>
        </authorList>
    </citation>
    <scope>IDENTIFICATION</scope>
</reference>
<comment type="subcellular location">
    <subcellularLocation>
        <location evidence="1">Cytoplasm</location>
    </subcellularLocation>
</comment>
<dbReference type="Ensembl" id="ENSSSUT00005030766.1">
    <property type="protein sequence ID" value="ENSSSUP00005026915.1"/>
    <property type="gene ID" value="ENSSSUG00005017452.1"/>
</dbReference>
<keyword evidence="2" id="KW-0963">Cytoplasm</keyword>
<comment type="subunit">
    <text evidence="5">Monomer. Forms a heterodimer with free alpha-hemoglobin. Does not bind beta-hemoglobin nor alpha(2)beta(2) hemoglobin A.</text>
</comment>
<sequence length="206" mass="23173">SGLTLSGKPCGRNTAKRPERGEAVPRAPPPPPSRPWGFTVKAPQSSHQRHPRASHCKLPSAAAKQPRAAPEPNCSEHSGALRPVLSAISQLLRPVTGKRGRTAFPAWLRRLYRQMALLQANKDLISKGMKEFNALLNQQVFPNPSIPEEAMVTIVDDWVNFYINYYRRQVVGEQQEQERALQELRQELDTLSTPFLAKYRAFLKSL</sequence>
<protein>
    <recommendedName>
        <fullName evidence="6">Alpha-hemoglobin-stabilizing protein</fullName>
    </recommendedName>
    <alternativeName>
        <fullName evidence="7">Erythroid-associated factor</fullName>
    </alternativeName>
</protein>
<evidence type="ECO:0000256" key="5">
    <source>
        <dbReference type="ARBA" id="ARBA00066302"/>
    </source>
</evidence>